<reference evidence="2" key="1">
    <citation type="submission" date="2018-06" db="EMBL/GenBank/DDBJ databases">
        <authorList>
            <person name="Zhirakovskaya E."/>
        </authorList>
    </citation>
    <scope>NUCLEOTIDE SEQUENCE</scope>
</reference>
<name>A0A3B0RY55_9ZZZZ</name>
<dbReference type="SUPFAM" id="SSF109910">
    <property type="entry name" value="YgfY-like"/>
    <property type="match status" value="1"/>
</dbReference>
<proteinExistence type="predicted"/>
<keyword evidence="1" id="KW-0143">Chaperone</keyword>
<protein>
    <submittedName>
        <fullName evidence="2">Succinate dehydrogenase flavin-adding protein, antitoxin of CptAB toxin-antitoxin</fullName>
    </submittedName>
</protein>
<evidence type="ECO:0000256" key="1">
    <source>
        <dbReference type="ARBA" id="ARBA00023186"/>
    </source>
</evidence>
<dbReference type="EMBL" id="UOEF01000040">
    <property type="protein sequence ID" value="VAV88265.1"/>
    <property type="molecule type" value="Genomic_DNA"/>
</dbReference>
<dbReference type="AlphaFoldDB" id="A0A3B0RY55"/>
<dbReference type="Gene3D" id="1.10.150.250">
    <property type="entry name" value="Flavinator of succinate dehydrogenase"/>
    <property type="match status" value="1"/>
</dbReference>
<organism evidence="2">
    <name type="scientific">hydrothermal vent metagenome</name>
    <dbReference type="NCBI Taxonomy" id="652676"/>
    <lineage>
        <taxon>unclassified sequences</taxon>
        <taxon>metagenomes</taxon>
        <taxon>ecological metagenomes</taxon>
    </lineage>
</organism>
<evidence type="ECO:0000313" key="2">
    <source>
        <dbReference type="EMBL" id="VAV88265.1"/>
    </source>
</evidence>
<dbReference type="Pfam" id="PF03937">
    <property type="entry name" value="Sdh5"/>
    <property type="match status" value="1"/>
</dbReference>
<dbReference type="InterPro" id="IPR036714">
    <property type="entry name" value="SDH_sf"/>
</dbReference>
<gene>
    <name evidence="2" type="ORF">MNBD_ALPHA04-176</name>
</gene>
<sequence>MDREIQLKKQYFRAWHRGTREADMLIGGYFDHHSKNWTSEDIIWFEKLLECDDVDIMAWAIGTQSVPAKFEGRQMNMLQKLDYIDLPGKNSH</sequence>
<dbReference type="InterPro" id="IPR005631">
    <property type="entry name" value="SDH"/>
</dbReference>
<accession>A0A3B0RY55</accession>